<feature type="transmembrane region" description="Helical" evidence="2">
    <location>
        <begin position="21"/>
        <end position="40"/>
    </location>
</feature>
<reference evidence="4 5" key="1">
    <citation type="submission" date="2018-03" db="EMBL/GenBank/DDBJ databases">
        <title>Actinopolyspora mortivallis from Sahara, screening for active biomolecules.</title>
        <authorList>
            <person name="Selama O."/>
            <person name="Wellington E.M.H."/>
            <person name="Hacene H."/>
        </authorList>
    </citation>
    <scope>NUCLEOTIDE SEQUENCE [LARGE SCALE GENOMIC DNA]</scope>
    <source>
        <strain evidence="4 5">M5A</strain>
    </source>
</reference>
<evidence type="ECO:0000313" key="5">
    <source>
        <dbReference type="Proteomes" id="UP000239352"/>
    </source>
</evidence>
<comment type="caution">
    <text evidence="4">The sequence shown here is derived from an EMBL/GenBank/DDBJ whole genome shotgun (WGS) entry which is preliminary data.</text>
</comment>
<dbReference type="GO" id="GO:0015627">
    <property type="term" value="C:type II protein secretion system complex"/>
    <property type="evidence" value="ECO:0007669"/>
    <property type="project" value="TreeGrafter"/>
</dbReference>
<accession>A0A2T0GYI2</accession>
<dbReference type="Pfam" id="PF10531">
    <property type="entry name" value="SLBB"/>
    <property type="match status" value="1"/>
</dbReference>
<dbReference type="InterPro" id="IPR019554">
    <property type="entry name" value="Soluble_ligand-bd"/>
</dbReference>
<feature type="region of interest" description="Disordered" evidence="1">
    <location>
        <begin position="127"/>
        <end position="146"/>
    </location>
</feature>
<dbReference type="InterPro" id="IPR010994">
    <property type="entry name" value="RuvA_2-like"/>
</dbReference>
<organism evidence="4 5">
    <name type="scientific">Actinopolyspora mortivallis</name>
    <dbReference type="NCBI Taxonomy" id="33906"/>
    <lineage>
        <taxon>Bacteria</taxon>
        <taxon>Bacillati</taxon>
        <taxon>Actinomycetota</taxon>
        <taxon>Actinomycetes</taxon>
        <taxon>Actinopolysporales</taxon>
        <taxon>Actinopolysporaceae</taxon>
        <taxon>Actinopolyspora</taxon>
    </lineage>
</organism>
<proteinExistence type="predicted"/>
<dbReference type="RefSeq" id="WP_106113143.1">
    <property type="nucleotide sequence ID" value="NZ_PVSR01000006.1"/>
</dbReference>
<dbReference type="STRING" id="1050202.GCA_000384035_02497"/>
<dbReference type="PANTHER" id="PTHR21180:SF32">
    <property type="entry name" value="ENDONUCLEASE_EXONUCLEASE_PHOSPHATASE FAMILY DOMAIN-CONTAINING PROTEIN 1"/>
    <property type="match status" value="1"/>
</dbReference>
<keyword evidence="5" id="KW-1185">Reference proteome</keyword>
<feature type="domain" description="Helix-hairpin-helix DNA-binding motif class 1" evidence="3">
    <location>
        <begin position="154"/>
        <end position="173"/>
    </location>
</feature>
<dbReference type="Proteomes" id="UP000239352">
    <property type="component" value="Unassembled WGS sequence"/>
</dbReference>
<dbReference type="AlphaFoldDB" id="A0A2T0GYI2"/>
<gene>
    <name evidence="4" type="ORF">CEP50_07100</name>
</gene>
<dbReference type="GO" id="GO:0006281">
    <property type="term" value="P:DNA repair"/>
    <property type="evidence" value="ECO:0007669"/>
    <property type="project" value="InterPro"/>
</dbReference>
<dbReference type="SMART" id="SM00278">
    <property type="entry name" value="HhH1"/>
    <property type="match status" value="2"/>
</dbReference>
<protein>
    <recommendedName>
        <fullName evidence="3">Helix-hairpin-helix DNA-binding motif class 1 domain-containing protein</fullName>
    </recommendedName>
</protein>
<feature type="domain" description="Helix-hairpin-helix DNA-binding motif class 1" evidence="3">
    <location>
        <begin position="184"/>
        <end position="203"/>
    </location>
</feature>
<dbReference type="EMBL" id="PVSR01000006">
    <property type="protein sequence ID" value="PRW64178.1"/>
    <property type="molecule type" value="Genomic_DNA"/>
</dbReference>
<dbReference type="SUPFAM" id="SSF47781">
    <property type="entry name" value="RuvA domain 2-like"/>
    <property type="match status" value="1"/>
</dbReference>
<evidence type="ECO:0000256" key="1">
    <source>
        <dbReference type="SAM" id="MobiDB-lite"/>
    </source>
</evidence>
<keyword evidence="2" id="KW-0472">Membrane</keyword>
<keyword evidence="2" id="KW-0812">Transmembrane</keyword>
<sequence length="206" mass="21567">WRERVTGALRRALPDPGRAGCLGTSVVAVLGCLVFAFGWGSGSEPARVPVREPTTVDPVSTTTAATERIVVSVVGRVHRPGLITLDGGARVAQALRAAGGPLPETDTLGLNLARQLSDGEQLYVGVEPPEEASTGGSAEGTENSPVDLNEAGERELRELPGVGPVTADSILRWRAEHGPFASVEQLREVDGIGPATLARLRELVRV</sequence>
<dbReference type="InterPro" id="IPR003583">
    <property type="entry name" value="Hlx-hairpin-Hlx_DNA-bd_motif"/>
</dbReference>
<dbReference type="GO" id="GO:0015628">
    <property type="term" value="P:protein secretion by the type II secretion system"/>
    <property type="evidence" value="ECO:0007669"/>
    <property type="project" value="TreeGrafter"/>
</dbReference>
<feature type="compositionally biased region" description="Polar residues" evidence="1">
    <location>
        <begin position="134"/>
        <end position="146"/>
    </location>
</feature>
<dbReference type="InParanoid" id="A0A2T0GYI2"/>
<dbReference type="Gene3D" id="1.10.150.320">
    <property type="entry name" value="Photosystem II 12 kDa extrinsic protein"/>
    <property type="match status" value="1"/>
</dbReference>
<dbReference type="PANTHER" id="PTHR21180">
    <property type="entry name" value="ENDONUCLEASE/EXONUCLEASE/PHOSPHATASE FAMILY DOMAIN-CONTAINING PROTEIN 1"/>
    <property type="match status" value="1"/>
</dbReference>
<dbReference type="GO" id="GO:0003677">
    <property type="term" value="F:DNA binding"/>
    <property type="evidence" value="ECO:0007669"/>
    <property type="project" value="InterPro"/>
</dbReference>
<dbReference type="InterPro" id="IPR051675">
    <property type="entry name" value="Endo/Exo/Phosphatase_dom_1"/>
</dbReference>
<feature type="non-terminal residue" evidence="4">
    <location>
        <position position="1"/>
    </location>
</feature>
<keyword evidence="2" id="KW-1133">Transmembrane helix</keyword>
<evidence type="ECO:0000259" key="3">
    <source>
        <dbReference type="SMART" id="SM00278"/>
    </source>
</evidence>
<dbReference type="Pfam" id="PF12836">
    <property type="entry name" value="HHH_3"/>
    <property type="match status" value="1"/>
</dbReference>
<evidence type="ECO:0000256" key="2">
    <source>
        <dbReference type="SAM" id="Phobius"/>
    </source>
</evidence>
<evidence type="ECO:0000313" key="4">
    <source>
        <dbReference type="EMBL" id="PRW64178.1"/>
    </source>
</evidence>
<name>A0A2T0GYI2_ACTMO</name>